<keyword evidence="3 4" id="KW-0648">Protein biosynthesis</keyword>
<keyword evidence="7" id="KW-1185">Reference proteome</keyword>
<dbReference type="GO" id="GO:0003723">
    <property type="term" value="F:RNA binding"/>
    <property type="evidence" value="ECO:0007669"/>
    <property type="project" value="InterPro"/>
</dbReference>
<comment type="similarity">
    <text evidence="1">Belongs to the IF-1 family.</text>
</comment>
<proteinExistence type="inferred from homology"/>
<dbReference type="AlphaFoldDB" id="A0A8J3HTJ7"/>
<evidence type="ECO:0000256" key="1">
    <source>
        <dbReference type="ARBA" id="ARBA00010939"/>
    </source>
</evidence>
<dbReference type="PANTHER" id="PTHR33370:SF1">
    <property type="entry name" value="TRANSLATION INITIATION FACTOR IF-1, CHLOROPLASTIC"/>
    <property type="match status" value="1"/>
</dbReference>
<dbReference type="InterPro" id="IPR004368">
    <property type="entry name" value="TIF_IF1"/>
</dbReference>
<protein>
    <submittedName>
        <fullName evidence="6">Translation initiation factor IF-1</fullName>
    </submittedName>
</protein>
<evidence type="ECO:0000256" key="4">
    <source>
        <dbReference type="PROSITE-ProRule" id="PRU00181"/>
    </source>
</evidence>
<evidence type="ECO:0000259" key="5">
    <source>
        <dbReference type="PROSITE" id="PS50832"/>
    </source>
</evidence>
<sequence>MSKKGLIEIEGIVTAALPDANFKVKLSNGHELTVFLANRMRQSSQRKINISVGDRVLVEISTACSNIKDIKGRIVRRLKNVSENK</sequence>
<feature type="domain" description="S1-like" evidence="5">
    <location>
        <begin position="1"/>
        <end position="79"/>
    </location>
</feature>
<comment type="caution">
    <text evidence="6">The sequence shown here is derived from an EMBL/GenBank/DDBJ whole genome shotgun (WGS) entry which is preliminary data.</text>
</comment>
<dbReference type="GO" id="GO:0003743">
    <property type="term" value="F:translation initiation factor activity"/>
    <property type="evidence" value="ECO:0007669"/>
    <property type="project" value="UniProtKB-UniRule"/>
</dbReference>
<accession>A0A8J3HTJ7</accession>
<dbReference type="Gene3D" id="2.40.50.140">
    <property type="entry name" value="Nucleic acid-binding proteins"/>
    <property type="match status" value="1"/>
</dbReference>
<name>A0A8J3HTJ7_9RICK</name>
<evidence type="ECO:0000313" key="6">
    <source>
        <dbReference type="EMBL" id="GHM60008.1"/>
    </source>
</evidence>
<evidence type="ECO:0000313" key="7">
    <source>
        <dbReference type="Proteomes" id="UP000637906"/>
    </source>
</evidence>
<dbReference type="SUPFAM" id="SSF50249">
    <property type="entry name" value="Nucleic acid-binding proteins"/>
    <property type="match status" value="1"/>
</dbReference>
<dbReference type="Proteomes" id="UP000637906">
    <property type="component" value="Unassembled WGS sequence"/>
</dbReference>
<dbReference type="EMBL" id="BNGU01000056">
    <property type="protein sequence ID" value="GHM60008.1"/>
    <property type="molecule type" value="Genomic_DNA"/>
</dbReference>
<dbReference type="GO" id="GO:0043022">
    <property type="term" value="F:ribosome binding"/>
    <property type="evidence" value="ECO:0007669"/>
    <property type="project" value="TreeGrafter"/>
</dbReference>
<evidence type="ECO:0000256" key="2">
    <source>
        <dbReference type="ARBA" id="ARBA00022540"/>
    </source>
</evidence>
<dbReference type="InterPro" id="IPR012340">
    <property type="entry name" value="NA-bd_OB-fold"/>
</dbReference>
<keyword evidence="2 4" id="KW-0396">Initiation factor</keyword>
<reference evidence="6 7" key="1">
    <citation type="journal article" date="2021" name="Microb. Ecol.">
        <title>Candidatus Mesenet longicola: Novel Endosymbionts of Brontispa longissima that Induce Cytoplasmic Incompatibility.</title>
        <authorList>
            <person name="Takano S."/>
            <person name="Gotoh Y."/>
            <person name="Hayashi T."/>
        </authorList>
    </citation>
    <scope>NUCLEOTIDE SEQUENCE [LARGE SCALE GENOMIC DNA]</scope>
    <source>
        <strain evidence="6">L5</strain>
    </source>
</reference>
<dbReference type="GO" id="GO:0005829">
    <property type="term" value="C:cytosol"/>
    <property type="evidence" value="ECO:0007669"/>
    <property type="project" value="TreeGrafter"/>
</dbReference>
<evidence type="ECO:0000256" key="3">
    <source>
        <dbReference type="ARBA" id="ARBA00022917"/>
    </source>
</evidence>
<dbReference type="Pfam" id="PF01176">
    <property type="entry name" value="eIF-1a"/>
    <property type="match status" value="1"/>
</dbReference>
<dbReference type="PANTHER" id="PTHR33370">
    <property type="entry name" value="TRANSLATION INITIATION FACTOR IF-1, CHLOROPLASTIC"/>
    <property type="match status" value="1"/>
</dbReference>
<organism evidence="6 7">
    <name type="scientific">Candidatus Mesenet longicola</name>
    <dbReference type="NCBI Taxonomy" id="1892558"/>
    <lineage>
        <taxon>Bacteria</taxon>
        <taxon>Pseudomonadati</taxon>
        <taxon>Pseudomonadota</taxon>
        <taxon>Alphaproteobacteria</taxon>
        <taxon>Rickettsiales</taxon>
        <taxon>Anaplasmataceae</taxon>
        <taxon>Candidatus Mesenet</taxon>
    </lineage>
</organism>
<dbReference type="InterPro" id="IPR006196">
    <property type="entry name" value="RNA-binding_domain_S1_IF1"/>
</dbReference>
<gene>
    <name evidence="6" type="primary">infA</name>
    <name evidence="6" type="ORF">sL5_10010</name>
</gene>
<dbReference type="PROSITE" id="PS50832">
    <property type="entry name" value="S1_IF1_TYPE"/>
    <property type="match status" value="1"/>
</dbReference>